<dbReference type="Proteomes" id="UP000283269">
    <property type="component" value="Unassembled WGS sequence"/>
</dbReference>
<dbReference type="OrthoDB" id="10630713at2759"/>
<evidence type="ECO:0000313" key="4">
    <source>
        <dbReference type="Proteomes" id="UP000283269"/>
    </source>
</evidence>
<dbReference type="InParanoid" id="A0A409WTL8"/>
<dbReference type="EMBL" id="NHYD01003204">
    <property type="protein sequence ID" value="PPQ81875.1"/>
    <property type="molecule type" value="Genomic_DNA"/>
</dbReference>
<comment type="caution">
    <text evidence="3">The sequence shown here is derived from an EMBL/GenBank/DDBJ whole genome shotgun (WGS) entry which is preliminary data.</text>
</comment>
<evidence type="ECO:0000313" key="3">
    <source>
        <dbReference type="EMBL" id="PPQ81875.1"/>
    </source>
</evidence>
<evidence type="ECO:0000256" key="1">
    <source>
        <dbReference type="SAM" id="MobiDB-lite"/>
    </source>
</evidence>
<reference evidence="3 4" key="1">
    <citation type="journal article" date="2018" name="Evol. Lett.">
        <title>Horizontal gene cluster transfer increased hallucinogenic mushroom diversity.</title>
        <authorList>
            <person name="Reynolds H.T."/>
            <person name="Vijayakumar V."/>
            <person name="Gluck-Thaler E."/>
            <person name="Korotkin H.B."/>
            <person name="Matheny P.B."/>
            <person name="Slot J.C."/>
        </authorList>
    </citation>
    <scope>NUCLEOTIDE SEQUENCE [LARGE SCALE GENOMIC DNA]</scope>
    <source>
        <strain evidence="3 4">2631</strain>
    </source>
</reference>
<organism evidence="3 4">
    <name type="scientific">Psilocybe cyanescens</name>
    <dbReference type="NCBI Taxonomy" id="93625"/>
    <lineage>
        <taxon>Eukaryota</taxon>
        <taxon>Fungi</taxon>
        <taxon>Dikarya</taxon>
        <taxon>Basidiomycota</taxon>
        <taxon>Agaricomycotina</taxon>
        <taxon>Agaricomycetes</taxon>
        <taxon>Agaricomycetidae</taxon>
        <taxon>Agaricales</taxon>
        <taxon>Agaricineae</taxon>
        <taxon>Strophariaceae</taxon>
        <taxon>Psilocybe</taxon>
    </lineage>
</organism>
<keyword evidence="2" id="KW-0812">Transmembrane</keyword>
<evidence type="ECO:0008006" key="5">
    <source>
        <dbReference type="Google" id="ProtNLM"/>
    </source>
</evidence>
<protein>
    <recommendedName>
        <fullName evidence="5">Transmembrane protein</fullName>
    </recommendedName>
</protein>
<evidence type="ECO:0000256" key="2">
    <source>
        <dbReference type="SAM" id="Phobius"/>
    </source>
</evidence>
<keyword evidence="4" id="KW-1185">Reference proteome</keyword>
<keyword evidence="2" id="KW-0472">Membrane</keyword>
<dbReference type="AlphaFoldDB" id="A0A409WTL8"/>
<feature type="region of interest" description="Disordered" evidence="1">
    <location>
        <begin position="1"/>
        <end position="28"/>
    </location>
</feature>
<gene>
    <name evidence="3" type="ORF">CVT25_013482</name>
</gene>
<proteinExistence type="predicted"/>
<name>A0A409WTL8_PSICY</name>
<keyword evidence="2" id="KW-1133">Transmembrane helix</keyword>
<accession>A0A409WTL8</accession>
<sequence length="172" mass="19794">MESSEHSPINPQPPNPGRNPTSQEEEVYSENNTPMHMALMVLLMSTSMTIALLKSIFNTTRIIVDEDDNDGADAQNERHKLTLRLEELQTLIYQGIGHVPLINLSSFYDLLKHYHRIILTIHCHIHSGPISMEIVDRYARDINAFRDEFELQVSLITDNHRNRGGTHTRSYF</sequence>
<feature type="transmembrane region" description="Helical" evidence="2">
    <location>
        <begin position="35"/>
        <end position="53"/>
    </location>
</feature>